<keyword evidence="1" id="KW-1133">Transmembrane helix</keyword>
<evidence type="ECO:0000313" key="3">
    <source>
        <dbReference type="EMBL" id="CAE0606511.1"/>
    </source>
</evidence>
<sequence>MEIINAADRAFAEASLFDQNPPMKNWPADHNWKVMELHPTSIFVLYHYGGADDVPLDDYYKASPQPAPPHYQQIAVMPRVNIPRPETQQHEQMARWMVHILSWGVLHTISTNLDGAPFGHVVSFSDADASGRIFVYMTKMSPSLRDVDTNPWVSLSLSEAQVVSQFKDGLPCRGEIAEEPTCARLTLSGKLEKVSQSEITLARNSVFGRHRTMWRWPKNHKFEFYELKVAQIFFIDFYGGVKPMSTKQYLQAKVQNGIIEAWNDLYLPEELFAGSGTKCSSTIFPWVMSGFLVAAVAILVLFFYQRRRRAEYMQVEIKDSEKDTVQSGIRSQGGSFTTD</sequence>
<dbReference type="PANTHER" id="PTHR13343:SF17">
    <property type="entry name" value="CELLULAR REPRESSOR OF E1A-STIMULATED GENES, ISOFORM A"/>
    <property type="match status" value="1"/>
</dbReference>
<reference evidence="3" key="1">
    <citation type="submission" date="2021-01" db="EMBL/GenBank/DDBJ databases">
        <authorList>
            <person name="Corre E."/>
            <person name="Pelletier E."/>
            <person name="Niang G."/>
            <person name="Scheremetjew M."/>
            <person name="Finn R."/>
            <person name="Kale V."/>
            <person name="Holt S."/>
            <person name="Cochrane G."/>
            <person name="Meng A."/>
            <person name="Brown T."/>
            <person name="Cohen L."/>
        </authorList>
    </citation>
    <scope>NUCLEOTIDE SEQUENCE</scope>
    <source>
        <strain evidence="3">CCMP1897</strain>
    </source>
</reference>
<gene>
    <name evidence="3" type="ORF">PSAL00342_LOCUS327</name>
</gene>
<organism evidence="3">
    <name type="scientific">Picocystis salinarum</name>
    <dbReference type="NCBI Taxonomy" id="88271"/>
    <lineage>
        <taxon>Eukaryota</taxon>
        <taxon>Viridiplantae</taxon>
        <taxon>Chlorophyta</taxon>
        <taxon>Picocystophyceae</taxon>
        <taxon>Picocystales</taxon>
        <taxon>Picocystaceae</taxon>
        <taxon>Picocystis</taxon>
    </lineage>
</organism>
<dbReference type="Gene3D" id="2.30.110.10">
    <property type="entry name" value="Electron Transport, Fmn-binding Protein, Chain A"/>
    <property type="match status" value="2"/>
</dbReference>
<accession>A0A7S3XC62</accession>
<dbReference type="InterPro" id="IPR055343">
    <property type="entry name" value="CREG_beta-barrel"/>
</dbReference>
<protein>
    <recommendedName>
        <fullName evidence="2">CREG-like beta-barrel domain-containing protein</fullName>
    </recommendedName>
</protein>
<proteinExistence type="predicted"/>
<dbReference type="Pfam" id="PF13883">
    <property type="entry name" value="CREG_beta-barrel"/>
    <property type="match status" value="2"/>
</dbReference>
<dbReference type="AlphaFoldDB" id="A0A7S3XC62"/>
<dbReference type="PANTHER" id="PTHR13343">
    <property type="entry name" value="CREG1 PROTEIN"/>
    <property type="match status" value="1"/>
</dbReference>
<evidence type="ECO:0000256" key="1">
    <source>
        <dbReference type="SAM" id="Phobius"/>
    </source>
</evidence>
<dbReference type="InterPro" id="IPR012349">
    <property type="entry name" value="Split_barrel_FMN-bd"/>
</dbReference>
<name>A0A7S3XC62_9CHLO</name>
<dbReference type="GO" id="GO:0005737">
    <property type="term" value="C:cytoplasm"/>
    <property type="evidence" value="ECO:0007669"/>
    <property type="project" value="UniProtKB-ARBA"/>
</dbReference>
<feature type="transmembrane region" description="Helical" evidence="1">
    <location>
        <begin position="283"/>
        <end position="304"/>
    </location>
</feature>
<keyword evidence="1" id="KW-0472">Membrane</keyword>
<evidence type="ECO:0000259" key="2">
    <source>
        <dbReference type="Pfam" id="PF13883"/>
    </source>
</evidence>
<feature type="domain" description="CREG-like beta-barrel" evidence="2">
    <location>
        <begin position="85"/>
        <end position="250"/>
    </location>
</feature>
<feature type="domain" description="CREG-like beta-barrel" evidence="2">
    <location>
        <begin position="2"/>
        <end position="61"/>
    </location>
</feature>
<keyword evidence="1" id="KW-0812">Transmembrane</keyword>
<dbReference type="SUPFAM" id="SSF50475">
    <property type="entry name" value="FMN-binding split barrel"/>
    <property type="match status" value="2"/>
</dbReference>
<dbReference type="EMBL" id="HBIS01000395">
    <property type="protein sequence ID" value="CAE0606511.1"/>
    <property type="molecule type" value="Transcribed_RNA"/>
</dbReference>